<keyword evidence="2" id="KW-1185">Reference proteome</keyword>
<dbReference type="Gene3D" id="3.10.100.10">
    <property type="entry name" value="Mannose-Binding Protein A, subunit A"/>
    <property type="match status" value="1"/>
</dbReference>
<dbReference type="InterPro" id="IPR016187">
    <property type="entry name" value="CTDL_fold"/>
</dbReference>
<organism evidence="1 2">
    <name type="scientific">Oncorhynchus kisutch</name>
    <name type="common">Coho salmon</name>
    <name type="synonym">Salmo kisutch</name>
    <dbReference type="NCBI Taxonomy" id="8019"/>
    <lineage>
        <taxon>Eukaryota</taxon>
        <taxon>Metazoa</taxon>
        <taxon>Chordata</taxon>
        <taxon>Craniata</taxon>
        <taxon>Vertebrata</taxon>
        <taxon>Euteleostomi</taxon>
        <taxon>Actinopterygii</taxon>
        <taxon>Neopterygii</taxon>
        <taxon>Teleostei</taxon>
        <taxon>Protacanthopterygii</taxon>
        <taxon>Salmoniformes</taxon>
        <taxon>Salmonidae</taxon>
        <taxon>Salmoninae</taxon>
        <taxon>Oncorhynchus</taxon>
    </lineage>
</organism>
<dbReference type="Proteomes" id="UP000694557">
    <property type="component" value="Unassembled WGS sequence"/>
</dbReference>
<reference evidence="1" key="2">
    <citation type="submission" date="2025-09" db="UniProtKB">
        <authorList>
            <consortium name="Ensembl"/>
        </authorList>
    </citation>
    <scope>IDENTIFICATION</scope>
</reference>
<protein>
    <submittedName>
        <fullName evidence="1">Uncharacterized protein</fullName>
    </submittedName>
</protein>
<accession>A0A8C7KBB7</accession>
<dbReference type="PANTHER" id="PTHR45710:SF31">
    <property type="entry name" value="EARLY ACTIVATION ANTIGEN CD69"/>
    <property type="match status" value="1"/>
</dbReference>
<evidence type="ECO:0000313" key="2">
    <source>
        <dbReference type="Proteomes" id="UP000694557"/>
    </source>
</evidence>
<dbReference type="Ensembl" id="ENSOKIT00005105748.1">
    <property type="protein sequence ID" value="ENSOKIP00005098673.1"/>
    <property type="gene ID" value="ENSOKIG00005043438.1"/>
</dbReference>
<evidence type="ECO:0000313" key="1">
    <source>
        <dbReference type="Ensembl" id="ENSOKIP00005098673.1"/>
    </source>
</evidence>
<dbReference type="GeneTree" id="ENSGT01000000215223"/>
<reference evidence="1" key="1">
    <citation type="submission" date="2025-08" db="UniProtKB">
        <authorList>
            <consortium name="Ensembl"/>
        </authorList>
    </citation>
    <scope>IDENTIFICATION</scope>
</reference>
<name>A0A8C7KBB7_ONCKI</name>
<sequence>AQPEHGLKPDPTSLERPENSFARFNVKLLGSCPEGWRRFGCSCYYLSTEKKSWEESRQDCLERGADLVIINSEEEQVRDRERYSIY</sequence>
<dbReference type="InterPro" id="IPR016186">
    <property type="entry name" value="C-type_lectin-like/link_sf"/>
</dbReference>
<proteinExistence type="predicted"/>
<dbReference type="AlphaFoldDB" id="A0A8C7KBB7"/>
<dbReference type="SUPFAM" id="SSF56436">
    <property type="entry name" value="C-type lectin-like"/>
    <property type="match status" value="1"/>
</dbReference>
<dbReference type="PANTHER" id="PTHR45710">
    <property type="entry name" value="C-TYPE LECTIN DOMAIN-CONTAINING PROTEIN 180"/>
    <property type="match status" value="1"/>
</dbReference>
<dbReference type="InterPro" id="IPR050828">
    <property type="entry name" value="C-type_lectin/matrix_domain"/>
</dbReference>